<evidence type="ECO:0000313" key="3">
    <source>
        <dbReference type="EMBL" id="PJJ42307.1"/>
    </source>
</evidence>
<feature type="domain" description="Fibrobacter succinogenes major paralogous" evidence="2">
    <location>
        <begin position="49"/>
        <end position="114"/>
    </location>
</feature>
<accession>A0A2M9A9L6</accession>
<dbReference type="AlphaFoldDB" id="A0A2M9A9L6"/>
<dbReference type="RefSeq" id="WP_100426172.1">
    <property type="nucleotide sequence ID" value="NZ_PGEX01000001.1"/>
</dbReference>
<dbReference type="InterPro" id="IPR011871">
    <property type="entry name" value="Fib_succ_major"/>
</dbReference>
<dbReference type="EMBL" id="PGEX01000001">
    <property type="protein sequence ID" value="PJJ42307.1"/>
    <property type="molecule type" value="Genomic_DNA"/>
</dbReference>
<keyword evidence="4" id="KW-1185">Reference proteome</keyword>
<dbReference type="NCBIfam" id="TIGR02145">
    <property type="entry name" value="Fib_succ_major"/>
    <property type="match status" value="1"/>
</dbReference>
<gene>
    <name evidence="3" type="ORF">BGX16_2332</name>
</gene>
<organism evidence="3 4">
    <name type="scientific">Hallerella succinigenes</name>
    <dbReference type="NCBI Taxonomy" id="1896222"/>
    <lineage>
        <taxon>Bacteria</taxon>
        <taxon>Pseudomonadati</taxon>
        <taxon>Fibrobacterota</taxon>
        <taxon>Fibrobacteria</taxon>
        <taxon>Fibrobacterales</taxon>
        <taxon>Fibrobacteraceae</taxon>
        <taxon>Hallerella</taxon>
    </lineage>
</organism>
<name>A0A2M9A9L6_9BACT</name>
<evidence type="ECO:0000259" key="2">
    <source>
        <dbReference type="Pfam" id="PF09603"/>
    </source>
</evidence>
<evidence type="ECO:0000313" key="4">
    <source>
        <dbReference type="Proteomes" id="UP000231134"/>
    </source>
</evidence>
<protein>
    <submittedName>
        <fullName evidence="3">Uncharacterized protein (TIGR02145 family)</fullName>
    </submittedName>
</protein>
<dbReference type="OrthoDB" id="9805760at2"/>
<comment type="caution">
    <text evidence="3">The sequence shown here is derived from an EMBL/GenBank/DDBJ whole genome shotgun (WGS) entry which is preliminary data.</text>
</comment>
<keyword evidence="1" id="KW-0732">Signal</keyword>
<reference evidence="3 4" key="1">
    <citation type="submission" date="2017-11" db="EMBL/GenBank/DDBJ databases">
        <title>Animal gut microbial communities from fecal samples from Wisconsin, USA.</title>
        <authorList>
            <person name="Neumann A."/>
        </authorList>
    </citation>
    <scope>NUCLEOTIDE SEQUENCE [LARGE SCALE GENOMIC DNA]</scope>
    <source>
        <strain evidence="3 4">UWS3</strain>
    </source>
</reference>
<feature type="signal peptide" evidence="1">
    <location>
        <begin position="1"/>
        <end position="26"/>
    </location>
</feature>
<dbReference type="Pfam" id="PF09603">
    <property type="entry name" value="Fib_succ_major"/>
    <property type="match status" value="1"/>
</dbReference>
<evidence type="ECO:0000256" key="1">
    <source>
        <dbReference type="SAM" id="SignalP"/>
    </source>
</evidence>
<feature type="chain" id="PRO_5014935399" evidence="1">
    <location>
        <begin position="27"/>
        <end position="184"/>
    </location>
</feature>
<sequence length="184" mass="20898">MKNILTEIKKILLVFFILCTTAIANANEHSGTGVVYDAHGNAYKTRKIGDYVWTLQNLKTPSGSACYKNQQANCDKYGRYYTWAMAMVSYPRGWHLPNKKEWKNLLDNLVIDWSAIEPSMMTRGRNYKGEWNGLGSFSYYWTSDAGNAGDDTKGSIMFSLNGQTVMDWTDFPENGLQSVRCVQD</sequence>
<proteinExistence type="predicted"/>
<dbReference type="Proteomes" id="UP000231134">
    <property type="component" value="Unassembled WGS sequence"/>
</dbReference>